<dbReference type="CDD" id="cd00085">
    <property type="entry name" value="HNHc"/>
    <property type="match status" value="1"/>
</dbReference>
<evidence type="ECO:0000259" key="3">
    <source>
        <dbReference type="SMART" id="SM00507"/>
    </source>
</evidence>
<name>A0A7D7LST9_9ACTN</name>
<evidence type="ECO:0000313" key="5">
    <source>
        <dbReference type="Proteomes" id="UP000515663"/>
    </source>
</evidence>
<feature type="domain" description="HNH nuclease" evidence="3">
    <location>
        <begin position="323"/>
        <end position="373"/>
    </location>
</feature>
<comment type="similarity">
    <text evidence="1">Belongs to the Rv1128c/1148c/1588c/1702c/1945/3466 family.</text>
</comment>
<dbReference type="EMBL" id="CP059491">
    <property type="protein sequence ID" value="QMT02565.1"/>
    <property type="molecule type" value="Genomic_DNA"/>
</dbReference>
<dbReference type="InterPro" id="IPR002711">
    <property type="entry name" value="HNH"/>
</dbReference>
<dbReference type="GO" id="GO:0008270">
    <property type="term" value="F:zinc ion binding"/>
    <property type="evidence" value="ECO:0007669"/>
    <property type="project" value="InterPro"/>
</dbReference>
<organism evidence="4 5">
    <name type="scientific">Gordonia jinghuaiqii</name>
    <dbReference type="NCBI Taxonomy" id="2758710"/>
    <lineage>
        <taxon>Bacteria</taxon>
        <taxon>Bacillati</taxon>
        <taxon>Actinomycetota</taxon>
        <taxon>Actinomycetes</taxon>
        <taxon>Mycobacteriales</taxon>
        <taxon>Gordoniaceae</taxon>
        <taxon>Gordonia</taxon>
    </lineage>
</organism>
<gene>
    <name evidence="4" type="ORF">H1R19_05270</name>
</gene>
<dbReference type="InterPro" id="IPR003615">
    <property type="entry name" value="HNH_nuc"/>
</dbReference>
<evidence type="ECO:0000256" key="1">
    <source>
        <dbReference type="ARBA" id="ARBA00023450"/>
    </source>
</evidence>
<reference evidence="5" key="1">
    <citation type="submission" date="2020-07" db="EMBL/GenBank/DDBJ databases">
        <title>novel species isolated from the respiratory tract of Marmot.</title>
        <authorList>
            <person name="Zhang G."/>
        </authorList>
    </citation>
    <scope>NUCLEOTIDE SEQUENCE [LARGE SCALE GENOMIC DNA]</scope>
    <source>
        <strain evidence="5">686</strain>
    </source>
</reference>
<dbReference type="Gene3D" id="1.10.30.50">
    <property type="match status" value="1"/>
</dbReference>
<accession>A0A7D7LST9</accession>
<feature type="compositionally biased region" description="Basic and acidic residues" evidence="2">
    <location>
        <begin position="219"/>
        <end position="235"/>
    </location>
</feature>
<evidence type="ECO:0000256" key="2">
    <source>
        <dbReference type="SAM" id="MobiDB-lite"/>
    </source>
</evidence>
<dbReference type="Proteomes" id="UP000515663">
    <property type="component" value="Chromosome"/>
</dbReference>
<dbReference type="Pfam" id="PF02720">
    <property type="entry name" value="DUF222"/>
    <property type="match status" value="1"/>
</dbReference>
<dbReference type="GO" id="GO:0003676">
    <property type="term" value="F:nucleic acid binding"/>
    <property type="evidence" value="ECO:0007669"/>
    <property type="project" value="InterPro"/>
</dbReference>
<sequence length="419" mass="45480">MFGYLGVMPELAHLLDSLIETELPTDDSTGRATFTELDTLRLMRNAVERQIVVRAAELARLRVAERSHSTLPKLLIEMGFAPAAAARIVRIVNGLGRLSAVAGHAADGRLSAEIVDAIIRGIAHIEQRSPTNLSDDEVSVFETELLTQALSGATPAEVLARAHTLGNIVAEADGGIPAAEDPALNSVSHILTDDGRVEIAADLTQVVGEKFIAMIDQRSTPRPEPDGAEDRRSAGQRRADAFELILDHAALGATLDTAGAPRTQLILTIPADATDMSALPWTGTITDATARALSCDGTLTEVIIDADTVPLQMGHDKRIFPPHLRKAVVIRDRCCIKCGAPPSHTQVHHLRHWADDGDTSLDNGCLLCQRCHTQVHHNGWDIMMGFDRHPWLIPPVDIDPQRRPLPAYNRRTMRLDDAA</sequence>
<dbReference type="SMART" id="SM00507">
    <property type="entry name" value="HNHc"/>
    <property type="match status" value="1"/>
</dbReference>
<dbReference type="Pfam" id="PF01844">
    <property type="entry name" value="HNH"/>
    <property type="match status" value="1"/>
</dbReference>
<evidence type="ECO:0000313" key="4">
    <source>
        <dbReference type="EMBL" id="QMT02565.1"/>
    </source>
</evidence>
<dbReference type="GO" id="GO:0004519">
    <property type="term" value="F:endonuclease activity"/>
    <property type="evidence" value="ECO:0007669"/>
    <property type="project" value="InterPro"/>
</dbReference>
<dbReference type="AlphaFoldDB" id="A0A7D7LST9"/>
<dbReference type="InterPro" id="IPR003870">
    <property type="entry name" value="DUF222"/>
</dbReference>
<feature type="region of interest" description="Disordered" evidence="2">
    <location>
        <begin position="215"/>
        <end position="235"/>
    </location>
</feature>
<dbReference type="RefSeq" id="WP_219850750.1">
    <property type="nucleotide sequence ID" value="NZ_CP059491.1"/>
</dbReference>
<dbReference type="KEGG" id="gji:H1R19_05270"/>
<keyword evidence="5" id="KW-1185">Reference proteome</keyword>
<proteinExistence type="inferred from homology"/>
<protein>
    <submittedName>
        <fullName evidence="4">DUF222 domain-containing protein</fullName>
    </submittedName>
</protein>